<sequence length="429" mass="48381">MALDTVDMHRWEVQSDAGDRIVRVACEAMPQYRVPHGLDSDVTAALINLYFEQGEPDDGTLITSVSQLIRLCGWHNNGNYIASLRESLKRLHTSSFTISGGWRDFPNRRWTHASFHFIERLSFSTADQATAFDLRSIITLRLAEDIVASLRSGYVKPLDMEFMGTLTRPRTRVLYRVLDAARYNVDEPDLPLPHLEVNVLTWADQCKIPSQDEAWRVIKALNGSHEELKKKGYLRNVTISGRGRFQTILYEFSQDYSPIDPVLARRFRTYGVADGVARRLVRDKGRTFLLASMDRFDQLVKRQVLVVKKSPAAALMHLIAHPDDYPYPPQEPLRKAVITRVDSLSGGPAVDHAAQFEGLSPELAAERLIAYLSPHYRKLWGVAELDALRHGVMCGALQAADVARAGISAVAQFKREAFVQALREQLSLD</sequence>
<comment type="caution">
    <text evidence="1">The sequence shown here is derived from an EMBL/GenBank/DDBJ whole genome shotgun (WGS) entry which is preliminary data.</text>
</comment>
<organism evidence="1 2">
    <name type="scientific">Deinococcus navajonensis</name>
    <dbReference type="NCBI Taxonomy" id="309884"/>
    <lineage>
        <taxon>Bacteria</taxon>
        <taxon>Thermotogati</taxon>
        <taxon>Deinococcota</taxon>
        <taxon>Deinococci</taxon>
        <taxon>Deinococcales</taxon>
        <taxon>Deinococcaceae</taxon>
        <taxon>Deinococcus</taxon>
    </lineage>
</organism>
<dbReference type="Proteomes" id="UP001595998">
    <property type="component" value="Unassembled WGS sequence"/>
</dbReference>
<dbReference type="RefSeq" id="WP_380040291.1">
    <property type="nucleotide sequence ID" value="NZ_JBHSEH010000017.1"/>
</dbReference>
<dbReference type="EMBL" id="JBHSEH010000017">
    <property type="protein sequence ID" value="MFC4427120.1"/>
    <property type="molecule type" value="Genomic_DNA"/>
</dbReference>
<dbReference type="Pfam" id="PF10134">
    <property type="entry name" value="RPA"/>
    <property type="match status" value="1"/>
</dbReference>
<keyword evidence="2" id="KW-1185">Reference proteome</keyword>
<reference evidence="2" key="1">
    <citation type="journal article" date="2019" name="Int. J. Syst. Evol. Microbiol.">
        <title>The Global Catalogue of Microorganisms (GCM) 10K type strain sequencing project: providing services to taxonomists for standard genome sequencing and annotation.</title>
        <authorList>
            <consortium name="The Broad Institute Genomics Platform"/>
            <consortium name="The Broad Institute Genome Sequencing Center for Infectious Disease"/>
            <person name="Wu L."/>
            <person name="Ma J."/>
        </authorList>
    </citation>
    <scope>NUCLEOTIDE SEQUENCE [LARGE SCALE GENOMIC DNA]</scope>
    <source>
        <strain evidence="2">CCUG 56029</strain>
    </source>
</reference>
<gene>
    <name evidence="1" type="ORF">ACFOZ9_12965</name>
</gene>
<evidence type="ECO:0000313" key="2">
    <source>
        <dbReference type="Proteomes" id="UP001595998"/>
    </source>
</evidence>
<name>A0ABV8XNN6_9DEIO</name>
<proteinExistence type="predicted"/>
<accession>A0ABV8XNN6</accession>
<dbReference type="InterPro" id="IPR018777">
    <property type="entry name" value="Replication_initiator_prot_A"/>
</dbReference>
<evidence type="ECO:0000313" key="1">
    <source>
        <dbReference type="EMBL" id="MFC4427120.1"/>
    </source>
</evidence>
<protein>
    <submittedName>
        <fullName evidence="1">Replication initiator protein A</fullName>
    </submittedName>
</protein>